<keyword evidence="2" id="KW-0238">DNA-binding</keyword>
<evidence type="ECO:0000256" key="4">
    <source>
        <dbReference type="PROSITE-ProRule" id="PRU10137"/>
    </source>
</evidence>
<dbReference type="PANTHER" id="PTHR30461:SF2">
    <property type="entry name" value="SERINE RECOMBINASE PINE-RELATED"/>
    <property type="match status" value="1"/>
</dbReference>
<dbReference type="EMBL" id="JBHSIV010000002">
    <property type="protein sequence ID" value="MFC5061113.1"/>
    <property type="molecule type" value="Genomic_DNA"/>
</dbReference>
<reference evidence="7" key="1">
    <citation type="journal article" date="2019" name="Int. J. Syst. Evol. Microbiol.">
        <title>The Global Catalogue of Microorganisms (GCM) 10K type strain sequencing project: providing services to taxonomists for standard genome sequencing and annotation.</title>
        <authorList>
            <consortium name="The Broad Institute Genomics Platform"/>
            <consortium name="The Broad Institute Genome Sequencing Center for Infectious Disease"/>
            <person name="Wu L."/>
            <person name="Ma J."/>
        </authorList>
    </citation>
    <scope>NUCLEOTIDE SEQUENCE [LARGE SCALE GENOMIC DNA]</scope>
    <source>
        <strain evidence="7">CGMCC 4.7093</strain>
    </source>
</reference>
<gene>
    <name evidence="6" type="ORF">ACFPBZ_02755</name>
</gene>
<protein>
    <submittedName>
        <fullName evidence="6">Recombinase family protein</fullName>
    </submittedName>
</protein>
<dbReference type="RefSeq" id="WP_378034467.1">
    <property type="nucleotide sequence ID" value="NZ_JBHSIV010000002.1"/>
</dbReference>
<evidence type="ECO:0000256" key="2">
    <source>
        <dbReference type="ARBA" id="ARBA00023125"/>
    </source>
</evidence>
<keyword evidence="7" id="KW-1185">Reference proteome</keyword>
<keyword evidence="3" id="KW-0233">DNA recombination</keyword>
<organism evidence="6 7">
    <name type="scientific">Actinomycetospora atypica</name>
    <dbReference type="NCBI Taxonomy" id="1290095"/>
    <lineage>
        <taxon>Bacteria</taxon>
        <taxon>Bacillati</taxon>
        <taxon>Actinomycetota</taxon>
        <taxon>Actinomycetes</taxon>
        <taxon>Pseudonocardiales</taxon>
        <taxon>Pseudonocardiaceae</taxon>
        <taxon>Actinomycetospora</taxon>
    </lineage>
</organism>
<sequence length="222" mass="23744">MARRNRRTALSGTAVGYLRVSTAEQADSGAGLDAQRMTIEHECARRGWTLVEVFEDRGVSGKSLDGRPALTEALGAVDDRTAAALVVAKLDRLSRSVHDAAGLLDRAQKSGWTLVASDLGVDTSTSAGEAMANVMATFGQLERRMISQRAKDALAARKAAGVKLGRLRTLPDEFVERVVEMREAGSSFAKIADALTAEDVATAQGGQRWYPSTVRAVLLSQR</sequence>
<evidence type="ECO:0000313" key="7">
    <source>
        <dbReference type="Proteomes" id="UP001595947"/>
    </source>
</evidence>
<accession>A0ABV9YI37</accession>
<dbReference type="InterPro" id="IPR006118">
    <property type="entry name" value="Recombinase_CS"/>
</dbReference>
<dbReference type="PANTHER" id="PTHR30461">
    <property type="entry name" value="DNA-INVERTASE FROM LAMBDOID PROPHAGE"/>
    <property type="match status" value="1"/>
</dbReference>
<keyword evidence="1" id="KW-0229">DNA integration</keyword>
<dbReference type="InterPro" id="IPR036162">
    <property type="entry name" value="Resolvase-like_N_sf"/>
</dbReference>
<proteinExistence type="predicted"/>
<dbReference type="Pfam" id="PF00239">
    <property type="entry name" value="Resolvase"/>
    <property type="match status" value="1"/>
</dbReference>
<evidence type="ECO:0000313" key="6">
    <source>
        <dbReference type="EMBL" id="MFC5061113.1"/>
    </source>
</evidence>
<dbReference type="SMART" id="SM00857">
    <property type="entry name" value="Resolvase"/>
    <property type="match status" value="1"/>
</dbReference>
<comment type="caution">
    <text evidence="6">The sequence shown here is derived from an EMBL/GenBank/DDBJ whole genome shotgun (WGS) entry which is preliminary data.</text>
</comment>
<dbReference type="InterPro" id="IPR006119">
    <property type="entry name" value="Resolv_N"/>
</dbReference>
<dbReference type="Gene3D" id="3.40.50.1390">
    <property type="entry name" value="Resolvase, N-terminal catalytic domain"/>
    <property type="match status" value="1"/>
</dbReference>
<feature type="active site" description="O-(5'-phospho-DNA)-serine intermediate" evidence="4">
    <location>
        <position position="21"/>
    </location>
</feature>
<dbReference type="Proteomes" id="UP001595947">
    <property type="component" value="Unassembled WGS sequence"/>
</dbReference>
<evidence type="ECO:0000259" key="5">
    <source>
        <dbReference type="PROSITE" id="PS51736"/>
    </source>
</evidence>
<feature type="domain" description="Resolvase/invertase-type recombinase catalytic" evidence="5">
    <location>
        <begin position="13"/>
        <end position="161"/>
    </location>
</feature>
<name>A0ABV9YI37_9PSEU</name>
<evidence type="ECO:0000256" key="3">
    <source>
        <dbReference type="ARBA" id="ARBA00023172"/>
    </source>
</evidence>
<evidence type="ECO:0000256" key="1">
    <source>
        <dbReference type="ARBA" id="ARBA00022908"/>
    </source>
</evidence>
<dbReference type="PROSITE" id="PS51736">
    <property type="entry name" value="RECOMBINASES_3"/>
    <property type="match status" value="1"/>
</dbReference>
<dbReference type="SUPFAM" id="SSF53041">
    <property type="entry name" value="Resolvase-like"/>
    <property type="match status" value="1"/>
</dbReference>
<dbReference type="CDD" id="cd00338">
    <property type="entry name" value="Ser_Recombinase"/>
    <property type="match status" value="1"/>
</dbReference>
<dbReference type="InterPro" id="IPR050639">
    <property type="entry name" value="SSR_resolvase"/>
</dbReference>
<dbReference type="Pfam" id="PF07508">
    <property type="entry name" value="Recombinase"/>
    <property type="match status" value="1"/>
</dbReference>
<dbReference type="PROSITE" id="PS00397">
    <property type="entry name" value="RECOMBINASES_1"/>
    <property type="match status" value="1"/>
</dbReference>
<dbReference type="InterPro" id="IPR011109">
    <property type="entry name" value="DNA_bind_recombinase_dom"/>
</dbReference>